<evidence type="ECO:0000313" key="4">
    <source>
        <dbReference type="EMBL" id="MBB4736788.1"/>
    </source>
</evidence>
<sequence>MSFVRRLAVGLPAAGVTAFAALALSSPALAAADTAQAGHPAVMASPDRGNAGYGAEQPAATTAPATVAATTPPAAVTAATASPATTGGTRGHAGYGGESPTATPSLPTGGAKTVPGGVSSETAAPPVTTKGGGVSNGSLPLTGGPVAATVAVGAMLVAGGAGALWYTRRRKTA</sequence>
<feature type="compositionally biased region" description="Low complexity" evidence="1">
    <location>
        <begin position="74"/>
        <end position="87"/>
    </location>
</feature>
<evidence type="ECO:0000256" key="2">
    <source>
        <dbReference type="SAM" id="Phobius"/>
    </source>
</evidence>
<evidence type="ECO:0000313" key="5">
    <source>
        <dbReference type="Proteomes" id="UP000546162"/>
    </source>
</evidence>
<feature type="signal peptide" evidence="3">
    <location>
        <begin position="1"/>
        <end position="30"/>
    </location>
</feature>
<dbReference type="EMBL" id="JACHNB010000001">
    <property type="protein sequence ID" value="MBB4736788.1"/>
    <property type="molecule type" value="Genomic_DNA"/>
</dbReference>
<keyword evidence="2" id="KW-0812">Transmembrane</keyword>
<keyword evidence="2" id="KW-0472">Membrane</keyword>
<comment type="caution">
    <text evidence="4">The sequence shown here is derived from an EMBL/GenBank/DDBJ whole genome shotgun (WGS) entry which is preliminary data.</text>
</comment>
<reference evidence="4 5" key="1">
    <citation type="submission" date="2020-08" db="EMBL/GenBank/DDBJ databases">
        <title>Sequencing the genomes of 1000 actinobacteria strains.</title>
        <authorList>
            <person name="Klenk H.-P."/>
        </authorList>
    </citation>
    <scope>NUCLEOTIDE SEQUENCE [LARGE SCALE GENOMIC DNA]</scope>
    <source>
        <strain evidence="4 5">DSM 45809</strain>
    </source>
</reference>
<feature type="chain" id="PRO_5031012280" evidence="3">
    <location>
        <begin position="31"/>
        <end position="173"/>
    </location>
</feature>
<keyword evidence="3" id="KW-0732">Signal</keyword>
<feature type="compositionally biased region" description="Gly residues" evidence="1">
    <location>
        <begin position="88"/>
        <end position="97"/>
    </location>
</feature>
<feature type="transmembrane region" description="Helical" evidence="2">
    <location>
        <begin position="146"/>
        <end position="167"/>
    </location>
</feature>
<dbReference type="NCBIfam" id="TIGR01167">
    <property type="entry name" value="LPXTG_anchor"/>
    <property type="match status" value="1"/>
</dbReference>
<keyword evidence="5" id="KW-1185">Reference proteome</keyword>
<feature type="region of interest" description="Disordered" evidence="1">
    <location>
        <begin position="74"/>
        <end position="136"/>
    </location>
</feature>
<protein>
    <submittedName>
        <fullName evidence="4">LPXTG-motif cell wall-anchored protein</fullName>
    </submittedName>
</protein>
<evidence type="ECO:0000256" key="3">
    <source>
        <dbReference type="SAM" id="SignalP"/>
    </source>
</evidence>
<gene>
    <name evidence="4" type="ORF">BJY16_000247</name>
</gene>
<dbReference type="RefSeq" id="WP_185037294.1">
    <property type="nucleotide sequence ID" value="NZ_BAABFG010000005.1"/>
</dbReference>
<dbReference type="Proteomes" id="UP000546162">
    <property type="component" value="Unassembled WGS sequence"/>
</dbReference>
<proteinExistence type="predicted"/>
<dbReference type="AlphaFoldDB" id="A0A7W7M4N2"/>
<accession>A0A7W7M4N2</accession>
<name>A0A7W7M4N2_9ACTN</name>
<evidence type="ECO:0000256" key="1">
    <source>
        <dbReference type="SAM" id="MobiDB-lite"/>
    </source>
</evidence>
<keyword evidence="2" id="KW-1133">Transmembrane helix</keyword>
<organism evidence="4 5">
    <name type="scientific">Actinoplanes octamycinicus</name>
    <dbReference type="NCBI Taxonomy" id="135948"/>
    <lineage>
        <taxon>Bacteria</taxon>
        <taxon>Bacillati</taxon>
        <taxon>Actinomycetota</taxon>
        <taxon>Actinomycetes</taxon>
        <taxon>Micromonosporales</taxon>
        <taxon>Micromonosporaceae</taxon>
        <taxon>Actinoplanes</taxon>
    </lineage>
</organism>